<dbReference type="SUPFAM" id="SSF49363">
    <property type="entry name" value="Purple acid phosphatase, N-terminal domain"/>
    <property type="match status" value="1"/>
</dbReference>
<comment type="cofactor">
    <cofactor evidence="2">
        <name>Fe cation</name>
        <dbReference type="ChEBI" id="CHEBI:24875"/>
    </cofactor>
</comment>
<evidence type="ECO:0000313" key="12">
    <source>
        <dbReference type="EnsemblPlants" id="KEH25021"/>
    </source>
</evidence>
<dbReference type="EC" id="3.1.3.2" evidence="8"/>
<dbReference type="EnsemblPlants" id="KEH25021">
    <property type="protein sequence ID" value="KEH25021"/>
    <property type="gene ID" value="MTR_6g013050"/>
</dbReference>
<dbReference type="AlphaFoldDB" id="A0A072U6M0"/>
<dbReference type="Proteomes" id="UP000002051">
    <property type="component" value="Chromosome 6"/>
</dbReference>
<dbReference type="GO" id="GO:0003993">
    <property type="term" value="F:acid phosphatase activity"/>
    <property type="evidence" value="ECO:0007669"/>
    <property type="project" value="UniProtKB-EC"/>
</dbReference>
<reference evidence="11 13" key="1">
    <citation type="journal article" date="2011" name="Nature">
        <title>The Medicago genome provides insight into the evolution of rhizobial symbioses.</title>
        <authorList>
            <person name="Young N.D."/>
            <person name="Debelle F."/>
            <person name="Oldroyd G.E."/>
            <person name="Geurts R."/>
            <person name="Cannon S.B."/>
            <person name="Udvardi M.K."/>
            <person name="Benedito V.A."/>
            <person name="Mayer K.F."/>
            <person name="Gouzy J."/>
            <person name="Schoof H."/>
            <person name="Van de Peer Y."/>
            <person name="Proost S."/>
            <person name="Cook D.R."/>
            <person name="Meyers B.C."/>
            <person name="Spannagl M."/>
            <person name="Cheung F."/>
            <person name="De Mita S."/>
            <person name="Krishnakumar V."/>
            <person name="Gundlach H."/>
            <person name="Zhou S."/>
            <person name="Mudge J."/>
            <person name="Bharti A.K."/>
            <person name="Murray J.D."/>
            <person name="Naoumkina M.A."/>
            <person name="Rosen B."/>
            <person name="Silverstein K.A."/>
            <person name="Tang H."/>
            <person name="Rombauts S."/>
            <person name="Zhao P.X."/>
            <person name="Zhou P."/>
            <person name="Barbe V."/>
            <person name="Bardou P."/>
            <person name="Bechner M."/>
            <person name="Bellec A."/>
            <person name="Berger A."/>
            <person name="Berges H."/>
            <person name="Bidwell S."/>
            <person name="Bisseling T."/>
            <person name="Choisne N."/>
            <person name="Couloux A."/>
            <person name="Denny R."/>
            <person name="Deshpande S."/>
            <person name="Dai X."/>
            <person name="Doyle J.J."/>
            <person name="Dudez A.M."/>
            <person name="Farmer A.D."/>
            <person name="Fouteau S."/>
            <person name="Franken C."/>
            <person name="Gibelin C."/>
            <person name="Gish J."/>
            <person name="Goldstein S."/>
            <person name="Gonzalez A.J."/>
            <person name="Green P.J."/>
            <person name="Hallab A."/>
            <person name="Hartog M."/>
            <person name="Hua A."/>
            <person name="Humphray S.J."/>
            <person name="Jeong D.H."/>
            <person name="Jing Y."/>
            <person name="Jocker A."/>
            <person name="Kenton S.M."/>
            <person name="Kim D.J."/>
            <person name="Klee K."/>
            <person name="Lai H."/>
            <person name="Lang C."/>
            <person name="Lin S."/>
            <person name="Macmil S.L."/>
            <person name="Magdelenat G."/>
            <person name="Matthews L."/>
            <person name="McCorrison J."/>
            <person name="Monaghan E.L."/>
            <person name="Mun J.H."/>
            <person name="Najar F.Z."/>
            <person name="Nicholson C."/>
            <person name="Noirot C."/>
            <person name="O'Bleness M."/>
            <person name="Paule C.R."/>
            <person name="Poulain J."/>
            <person name="Prion F."/>
            <person name="Qin B."/>
            <person name="Qu C."/>
            <person name="Retzel E.F."/>
            <person name="Riddle C."/>
            <person name="Sallet E."/>
            <person name="Samain S."/>
            <person name="Samson N."/>
            <person name="Sanders I."/>
            <person name="Saurat O."/>
            <person name="Scarpelli C."/>
            <person name="Schiex T."/>
            <person name="Segurens B."/>
            <person name="Severin A.J."/>
            <person name="Sherrier D.J."/>
            <person name="Shi R."/>
            <person name="Sims S."/>
            <person name="Singer S.R."/>
            <person name="Sinharoy S."/>
            <person name="Sterck L."/>
            <person name="Viollet A."/>
            <person name="Wang B.B."/>
            <person name="Wang K."/>
            <person name="Wang M."/>
            <person name="Wang X."/>
            <person name="Warfsmann J."/>
            <person name="Weissenbach J."/>
            <person name="White D.D."/>
            <person name="White J.D."/>
            <person name="Wiley G.B."/>
            <person name="Wincker P."/>
            <person name="Xing Y."/>
            <person name="Yang L."/>
            <person name="Yao Z."/>
            <person name="Ying F."/>
            <person name="Zhai J."/>
            <person name="Zhou L."/>
            <person name="Zuber A."/>
            <person name="Denarie J."/>
            <person name="Dixon R.A."/>
            <person name="May G.D."/>
            <person name="Schwartz D.C."/>
            <person name="Rogers J."/>
            <person name="Quetier F."/>
            <person name="Town C.D."/>
            <person name="Roe B.A."/>
        </authorList>
    </citation>
    <scope>NUCLEOTIDE SEQUENCE [LARGE SCALE GENOMIC DNA]</scope>
    <source>
        <strain evidence="11">A17</strain>
        <strain evidence="12 13">cv. Jemalong A17</strain>
    </source>
</reference>
<comment type="catalytic activity">
    <reaction evidence="1 8">
        <text>a phosphate monoester + H2O = an alcohol + phosphate</text>
        <dbReference type="Rhea" id="RHEA:15017"/>
        <dbReference type="ChEBI" id="CHEBI:15377"/>
        <dbReference type="ChEBI" id="CHEBI:30879"/>
        <dbReference type="ChEBI" id="CHEBI:43474"/>
        <dbReference type="ChEBI" id="CHEBI:67140"/>
        <dbReference type="EC" id="3.1.3.2"/>
    </reaction>
</comment>
<evidence type="ECO:0000256" key="4">
    <source>
        <dbReference type="ARBA" id="ARBA00022729"/>
    </source>
</evidence>
<sequence length="539" mass="60663">MKICNFCMSLTIVLVMITNINMVVSKRHIPTTLDGPFKPVTRRFDSSLRRGSDDLPMTHPRLKMNVTLNFPEQIALAISSPTSMWISWITGKSQIGLNVTPLDPASIGSEVWYGKKSGKYTNVGKGDSLVYSQLYPFEGLLNYTSGIIHHVKLEGLEPGTRYYYKCGDSSIPAMSQENYFETFAKPSPKNYPARIAVIGDLGLTSNSSTTVDHLSYNDPSMILMIGDLTYANQYLTTGGKGASCFSCAFPDAPIRETYQPRWDGWGRFMQPLTSKVPMMVIEGNHEIEPQADGITFKSYLTRFAVPAEESGSKSNFFYSFDTGGIHFIMLGAYVDYNKTGAQFDWLKKDLQNVDRSVTPWLVATMHPPWYNSYASHYQEFECMRLEMEALLYQYRVDIIFNGHVHAYERMNRVYNYTLDPCGPIYITVGDGGNIEKVDVDHADEPGKCPSSGDNIPEFGGVCHSNFTFGPAKGNFCWKKQPEWSAFRESSFGHGILEVMTLNCKASQNLPFYYFYKHYTEFGFAAVSNPCIHKVRDIGG</sequence>
<gene>
    <name evidence="12" type="primary">11408815</name>
    <name evidence="11" type="ordered locus">MTR_6g013050</name>
</gene>
<evidence type="ECO:0000313" key="11">
    <source>
        <dbReference type="EMBL" id="KEH25021.1"/>
    </source>
</evidence>
<dbReference type="CDD" id="cd00839">
    <property type="entry name" value="MPP_PAPs"/>
    <property type="match status" value="1"/>
</dbReference>
<dbReference type="InterPro" id="IPR008963">
    <property type="entry name" value="Purple_acid_Pase-like_N"/>
</dbReference>
<dbReference type="InterPro" id="IPR029052">
    <property type="entry name" value="Metallo-depent_PP-like"/>
</dbReference>
<comment type="similarity">
    <text evidence="3 8">Belongs to the metallophosphoesterase superfamily. Purple acid phosphatase family.</text>
</comment>
<feature type="chain" id="PRO_5014483298" description="Purple acid phosphatase" evidence="8">
    <location>
        <begin position="26"/>
        <end position="539"/>
    </location>
</feature>
<dbReference type="InterPro" id="IPR004843">
    <property type="entry name" value="Calcineurin-like_PHP"/>
</dbReference>
<organism evidence="11 13">
    <name type="scientific">Medicago truncatula</name>
    <name type="common">Barrel medic</name>
    <name type="synonym">Medicago tribuloides</name>
    <dbReference type="NCBI Taxonomy" id="3880"/>
    <lineage>
        <taxon>Eukaryota</taxon>
        <taxon>Viridiplantae</taxon>
        <taxon>Streptophyta</taxon>
        <taxon>Embryophyta</taxon>
        <taxon>Tracheophyta</taxon>
        <taxon>Spermatophyta</taxon>
        <taxon>Magnoliopsida</taxon>
        <taxon>eudicotyledons</taxon>
        <taxon>Gunneridae</taxon>
        <taxon>Pentapetalae</taxon>
        <taxon>rosids</taxon>
        <taxon>fabids</taxon>
        <taxon>Fabales</taxon>
        <taxon>Fabaceae</taxon>
        <taxon>Papilionoideae</taxon>
        <taxon>50 kb inversion clade</taxon>
        <taxon>NPAAA clade</taxon>
        <taxon>Hologalegina</taxon>
        <taxon>IRL clade</taxon>
        <taxon>Trifolieae</taxon>
        <taxon>Medicago</taxon>
    </lineage>
</organism>
<evidence type="ECO:0000256" key="8">
    <source>
        <dbReference type="RuleBase" id="RU361203"/>
    </source>
</evidence>
<dbReference type="InterPro" id="IPR041792">
    <property type="entry name" value="MPP_PAP"/>
</dbReference>
<keyword evidence="7" id="KW-0325">Glycoprotein</keyword>
<evidence type="ECO:0000313" key="13">
    <source>
        <dbReference type="Proteomes" id="UP000002051"/>
    </source>
</evidence>
<keyword evidence="6" id="KW-0862">Zinc</keyword>
<evidence type="ECO:0000256" key="1">
    <source>
        <dbReference type="ARBA" id="ARBA00000032"/>
    </source>
</evidence>
<evidence type="ECO:0000259" key="9">
    <source>
        <dbReference type="Pfam" id="PF00149"/>
    </source>
</evidence>
<proteinExistence type="inferred from homology"/>
<evidence type="ECO:0000256" key="3">
    <source>
        <dbReference type="ARBA" id="ARBA00008723"/>
    </source>
</evidence>
<keyword evidence="4 8" id="KW-0732">Signal</keyword>
<feature type="domain" description="Purple acid phosphatase N-terminal" evidence="10">
    <location>
        <begin position="71"/>
        <end position="182"/>
    </location>
</feature>
<dbReference type="Gene3D" id="3.60.21.10">
    <property type="match status" value="1"/>
</dbReference>
<evidence type="ECO:0000256" key="7">
    <source>
        <dbReference type="ARBA" id="ARBA00023180"/>
    </source>
</evidence>
<feature type="signal peptide" evidence="8">
    <location>
        <begin position="1"/>
        <end position="25"/>
    </location>
</feature>
<dbReference type="Gene3D" id="2.60.40.380">
    <property type="entry name" value="Purple acid phosphatase-like, N-terminal"/>
    <property type="match status" value="1"/>
</dbReference>
<dbReference type="InterPro" id="IPR015914">
    <property type="entry name" value="PAPs_N"/>
</dbReference>
<dbReference type="GO" id="GO:0046872">
    <property type="term" value="F:metal ion binding"/>
    <property type="evidence" value="ECO:0007669"/>
    <property type="project" value="InterPro"/>
</dbReference>
<accession>A0A072U6M0</accession>
<reference evidence="12" key="3">
    <citation type="submission" date="2015-04" db="UniProtKB">
        <authorList>
            <consortium name="EnsemblPlants"/>
        </authorList>
    </citation>
    <scope>IDENTIFICATION</scope>
    <source>
        <strain evidence="12">cv. Jemalong A17</strain>
    </source>
</reference>
<evidence type="ECO:0000256" key="6">
    <source>
        <dbReference type="ARBA" id="ARBA00022833"/>
    </source>
</evidence>
<name>A0A072U6M0_MEDTR</name>
<evidence type="ECO:0000256" key="2">
    <source>
        <dbReference type="ARBA" id="ARBA00001962"/>
    </source>
</evidence>
<reference evidence="11 13" key="2">
    <citation type="journal article" date="2014" name="BMC Genomics">
        <title>An improved genome release (version Mt4.0) for the model legume Medicago truncatula.</title>
        <authorList>
            <person name="Tang H."/>
            <person name="Krishnakumar V."/>
            <person name="Bidwell S."/>
            <person name="Rosen B."/>
            <person name="Chan A."/>
            <person name="Zhou S."/>
            <person name="Gentzbittel L."/>
            <person name="Childs K.L."/>
            <person name="Yandell M."/>
            <person name="Gundlach H."/>
            <person name="Mayer K.F."/>
            <person name="Schwartz D.C."/>
            <person name="Town C.D."/>
        </authorList>
    </citation>
    <scope>GENOME REANNOTATION</scope>
    <source>
        <strain evidence="11">A17</strain>
        <strain evidence="12 13">cv. Jemalong A17</strain>
    </source>
</reference>
<dbReference type="PANTHER" id="PTHR22953">
    <property type="entry name" value="ACID PHOSPHATASE RELATED"/>
    <property type="match status" value="1"/>
</dbReference>
<dbReference type="SUPFAM" id="SSF56300">
    <property type="entry name" value="Metallo-dependent phosphatases"/>
    <property type="match status" value="1"/>
</dbReference>
<feature type="domain" description="Calcineurin-like phosphoesterase" evidence="9">
    <location>
        <begin position="194"/>
        <end position="407"/>
    </location>
</feature>
<evidence type="ECO:0000259" key="10">
    <source>
        <dbReference type="Pfam" id="PF16656"/>
    </source>
</evidence>
<dbReference type="EMBL" id="CM001222">
    <property type="protein sequence ID" value="KEH25021.1"/>
    <property type="molecule type" value="Genomic_DNA"/>
</dbReference>
<dbReference type="Pfam" id="PF16656">
    <property type="entry name" value="Pur_ac_phosph_N"/>
    <property type="match status" value="1"/>
</dbReference>
<dbReference type="Pfam" id="PF00149">
    <property type="entry name" value="Metallophos"/>
    <property type="match status" value="1"/>
</dbReference>
<evidence type="ECO:0000256" key="5">
    <source>
        <dbReference type="ARBA" id="ARBA00022801"/>
    </source>
</evidence>
<keyword evidence="5 8" id="KW-0378">Hydrolase</keyword>
<protein>
    <recommendedName>
        <fullName evidence="8">Purple acid phosphatase</fullName>
        <ecNumber evidence="8">3.1.3.2</ecNumber>
    </recommendedName>
</protein>
<dbReference type="OrthoDB" id="45007at2759"/>
<dbReference type="InterPro" id="IPR039331">
    <property type="entry name" value="PAPs-like"/>
</dbReference>
<keyword evidence="13" id="KW-1185">Reference proteome</keyword>
<dbReference type="PANTHER" id="PTHR22953:SF153">
    <property type="entry name" value="PURPLE ACID PHOSPHATASE"/>
    <property type="match status" value="1"/>
</dbReference>